<dbReference type="Pfam" id="PF02028">
    <property type="entry name" value="BCCT"/>
    <property type="match status" value="1"/>
</dbReference>
<evidence type="ECO:0000256" key="3">
    <source>
        <dbReference type="ARBA" id="ARBA00022448"/>
    </source>
</evidence>
<dbReference type="PANTHER" id="PTHR30047:SF7">
    <property type="entry name" value="HIGH-AFFINITY CHOLINE TRANSPORT PROTEIN"/>
    <property type="match status" value="1"/>
</dbReference>
<evidence type="ECO:0000256" key="5">
    <source>
        <dbReference type="ARBA" id="ARBA00022692"/>
    </source>
</evidence>
<evidence type="ECO:0000256" key="6">
    <source>
        <dbReference type="ARBA" id="ARBA00022989"/>
    </source>
</evidence>
<dbReference type="RefSeq" id="WP_017806899.1">
    <property type="nucleotide sequence ID" value="NZ_PQVK01000144.1"/>
</dbReference>
<dbReference type="InterPro" id="IPR000060">
    <property type="entry name" value="BCCT_transptr"/>
</dbReference>
<dbReference type="PANTHER" id="PTHR30047">
    <property type="entry name" value="HIGH-AFFINITY CHOLINE TRANSPORT PROTEIN-RELATED"/>
    <property type="match status" value="1"/>
</dbReference>
<accession>A0A377I4N8</accession>
<evidence type="ECO:0000256" key="4">
    <source>
        <dbReference type="ARBA" id="ARBA00022475"/>
    </source>
</evidence>
<feature type="transmembrane region" description="Helical" evidence="8">
    <location>
        <begin position="231"/>
        <end position="253"/>
    </location>
</feature>
<evidence type="ECO:0000256" key="8">
    <source>
        <dbReference type="SAM" id="Phobius"/>
    </source>
</evidence>
<organism evidence="9 10">
    <name type="scientific">Avibacterium paragallinarum</name>
    <name type="common">Haemophilus gallinarum</name>
    <dbReference type="NCBI Taxonomy" id="728"/>
    <lineage>
        <taxon>Bacteria</taxon>
        <taxon>Pseudomonadati</taxon>
        <taxon>Pseudomonadota</taxon>
        <taxon>Gammaproteobacteria</taxon>
        <taxon>Pasteurellales</taxon>
        <taxon>Pasteurellaceae</taxon>
        <taxon>Avibacterium</taxon>
    </lineage>
</organism>
<dbReference type="PROSITE" id="PS01303">
    <property type="entry name" value="BCCT"/>
    <property type="match status" value="1"/>
</dbReference>
<sequence>MSFSNFIQQKSSFNPFVIGATLLLVILLLVATLILPEKTTALLDWAKAGVFANFSWFYILAFSVFLCFLFELSVSSLGNIKLGTNEEEPEFSFLSWLAMLFAAGMGVGLMFFGVAEPLTHYFSAITTGSPEHKQQEALLHTFFHWGIHAWAVYGVIALALAYFGFRYKLPLALRSCFYPLLKDRINGKVGDVIDIMALVATLFGIITTLGFGAAQLGAGLTQLGVVAENSFGLQTVIIVVVMSIAVFSAISGVGKGVKLLSEINLGLALALMLFILIAGPTLYLLTTFSDNIGIYLSNLVRLSFKTYAYETENTSWFTGWTVLYWAWWCSWAPFVGLFIVRISRGRTIREFIFGVLAVPSLFCVLWFTVFGNSAIWLELNVAEGALHAFTSAPEKLLFKFLDYLPLSALTGTMALVIISLFFITSADSGIYVLNNMASRDKSLSAPRWQAIMWGAVMMVLAIVLMREGGLGTLQTMTLLVALPFAMLMLVMCVSLWKGLNADQKYFAAKVTPTSLLWTGEKWRERLGQMLNQTQEKDILKFLNRTALPAMRELRQELVNVHNLNVEVAQALDSDEPNVELIIKKESMRDFMYGVKSVSHEIASQLVDDENLPHIQHSVTYQPMTYFADGRTGYDVQYMTRNELIADILRQYERYLSLLEDVGQELMSHEQTELAE</sequence>
<dbReference type="Proteomes" id="UP000254465">
    <property type="component" value="Unassembled WGS sequence"/>
</dbReference>
<feature type="transmembrane region" description="Helical" evidence="8">
    <location>
        <begin position="322"/>
        <end position="340"/>
    </location>
</feature>
<feature type="transmembrane region" description="Helical" evidence="8">
    <location>
        <begin position="445"/>
        <end position="464"/>
    </location>
</feature>
<evidence type="ECO:0000256" key="7">
    <source>
        <dbReference type="ARBA" id="ARBA00023136"/>
    </source>
</evidence>
<dbReference type="AlphaFoldDB" id="A0A377I4N8"/>
<comment type="subcellular location">
    <subcellularLocation>
        <location evidence="1">Cell membrane</location>
        <topology evidence="1">Multi-pass membrane protein</topology>
    </subcellularLocation>
</comment>
<feature type="transmembrane region" description="Helical" evidence="8">
    <location>
        <begin position="403"/>
        <end position="424"/>
    </location>
</feature>
<evidence type="ECO:0000256" key="2">
    <source>
        <dbReference type="ARBA" id="ARBA00005658"/>
    </source>
</evidence>
<comment type="similarity">
    <text evidence="2">Belongs to the BCCT transporter (TC 2.A.15) family.</text>
</comment>
<dbReference type="GO" id="GO:0022857">
    <property type="term" value="F:transmembrane transporter activity"/>
    <property type="evidence" value="ECO:0007669"/>
    <property type="project" value="InterPro"/>
</dbReference>
<feature type="transmembrane region" description="Helical" evidence="8">
    <location>
        <begin position="93"/>
        <end position="114"/>
    </location>
</feature>
<feature type="transmembrane region" description="Helical" evidence="8">
    <location>
        <begin position="192"/>
        <end position="211"/>
    </location>
</feature>
<feature type="transmembrane region" description="Helical" evidence="8">
    <location>
        <begin position="12"/>
        <end position="35"/>
    </location>
</feature>
<feature type="transmembrane region" description="Helical" evidence="8">
    <location>
        <begin position="476"/>
        <end position="496"/>
    </location>
</feature>
<proteinExistence type="inferred from homology"/>
<name>A0A377I4N8_AVIPA</name>
<feature type="transmembrane region" description="Helical" evidence="8">
    <location>
        <begin position="352"/>
        <end position="377"/>
    </location>
</feature>
<dbReference type="GO" id="GO:0005886">
    <property type="term" value="C:plasma membrane"/>
    <property type="evidence" value="ECO:0007669"/>
    <property type="project" value="UniProtKB-SubCell"/>
</dbReference>
<evidence type="ECO:0000256" key="1">
    <source>
        <dbReference type="ARBA" id="ARBA00004651"/>
    </source>
</evidence>
<protein>
    <submittedName>
        <fullName evidence="9">Choline transporter of high affinity</fullName>
    </submittedName>
</protein>
<evidence type="ECO:0000313" key="9">
    <source>
        <dbReference type="EMBL" id="STO70305.1"/>
    </source>
</evidence>
<reference evidence="9 10" key="1">
    <citation type="submission" date="2018-06" db="EMBL/GenBank/DDBJ databases">
        <authorList>
            <consortium name="Pathogen Informatics"/>
            <person name="Doyle S."/>
        </authorList>
    </citation>
    <scope>NUCLEOTIDE SEQUENCE [LARGE SCALE GENOMIC DNA]</scope>
    <source>
        <strain evidence="9 10">NCTC11296</strain>
    </source>
</reference>
<keyword evidence="7 8" id="KW-0472">Membrane</keyword>
<dbReference type="NCBIfam" id="TIGR00842">
    <property type="entry name" value="bcct"/>
    <property type="match status" value="1"/>
</dbReference>
<keyword evidence="4" id="KW-1003">Cell membrane</keyword>
<dbReference type="EMBL" id="UGHK01000001">
    <property type="protein sequence ID" value="STO70305.1"/>
    <property type="molecule type" value="Genomic_DNA"/>
</dbReference>
<keyword evidence="3" id="KW-0813">Transport</keyword>
<dbReference type="InterPro" id="IPR018093">
    <property type="entry name" value="BCCT_CS"/>
</dbReference>
<feature type="transmembrane region" description="Helical" evidence="8">
    <location>
        <begin position="55"/>
        <end position="72"/>
    </location>
</feature>
<feature type="transmembrane region" description="Helical" evidence="8">
    <location>
        <begin position="265"/>
        <end position="285"/>
    </location>
</feature>
<keyword evidence="6 8" id="KW-1133">Transmembrane helix</keyword>
<evidence type="ECO:0000313" key="10">
    <source>
        <dbReference type="Proteomes" id="UP000254465"/>
    </source>
</evidence>
<keyword evidence="5 8" id="KW-0812">Transmembrane</keyword>
<feature type="transmembrane region" description="Helical" evidence="8">
    <location>
        <begin position="142"/>
        <end position="165"/>
    </location>
</feature>
<gene>
    <name evidence="9" type="primary">betP</name>
    <name evidence="9" type="ORF">NCTC11296_00185</name>
</gene>